<dbReference type="Proteomes" id="UP000017200">
    <property type="component" value="Unassembled WGS sequence"/>
</dbReference>
<gene>
    <name evidence="2" type="ORF">MVLG_07286</name>
</gene>
<proteinExistence type="predicted"/>
<keyword evidence="4" id="KW-1185">Reference proteome</keyword>
<feature type="non-terminal residue" evidence="2">
    <location>
        <position position="1"/>
    </location>
</feature>
<reference evidence="2 4" key="3">
    <citation type="journal article" date="2015" name="BMC Genomics">
        <title>Sex and parasites: genomic and transcriptomic analysis of Microbotryum lychnidis-dioicae, the biotrophic and plant-castrating anther smut fungus.</title>
        <authorList>
            <person name="Perlin M.H."/>
            <person name="Amselem J."/>
            <person name="Fontanillas E."/>
            <person name="Toh S.S."/>
            <person name="Chen Z."/>
            <person name="Goldberg J."/>
            <person name="Duplessis S."/>
            <person name="Henrissat B."/>
            <person name="Young S."/>
            <person name="Zeng Q."/>
            <person name="Aguileta G."/>
            <person name="Petit E."/>
            <person name="Badouin H."/>
            <person name="Andrews J."/>
            <person name="Razeeq D."/>
            <person name="Gabaldon T."/>
            <person name="Quesneville H."/>
            <person name="Giraud T."/>
            <person name="Hood M.E."/>
            <person name="Schultz D.J."/>
            <person name="Cuomo C.A."/>
        </authorList>
    </citation>
    <scope>NUCLEOTIDE SEQUENCE [LARGE SCALE GENOMIC DNA]</scope>
    <source>
        <strain evidence="4">p1A1 Lamole</strain>
        <strain evidence="2">P1A1 Lamole</strain>
    </source>
</reference>
<evidence type="ECO:0000313" key="4">
    <source>
        <dbReference type="Proteomes" id="UP000017200"/>
    </source>
</evidence>
<sequence>TPTPLVPLLPDPASAFAAAAFEYSDYFGVDEDDGAGEHSDLDDRAMHEGDGG</sequence>
<dbReference type="InParanoid" id="U5HJW0"/>
<accession>U5HJW0</accession>
<dbReference type="EMBL" id="AEIJ01001468">
    <property type="status" value="NOT_ANNOTATED_CDS"/>
    <property type="molecule type" value="Genomic_DNA"/>
</dbReference>
<reference evidence="3" key="4">
    <citation type="submission" date="2015-06" db="UniProtKB">
        <authorList>
            <consortium name="EnsemblFungi"/>
        </authorList>
    </citation>
    <scope>IDENTIFICATION</scope>
</reference>
<dbReference type="HOGENOM" id="CLU_3093293_0_0_1"/>
<reference evidence="2" key="2">
    <citation type="submission" date="2010-11" db="EMBL/GenBank/DDBJ databases">
        <authorList>
            <consortium name="The Broad Institute Genome Sequencing Platform"/>
            <person name="Earl A."/>
            <person name="Ward D."/>
            <person name="Feldgarden M."/>
            <person name="Gevers D."/>
            <person name="Butler R."/>
            <person name="Young S.K."/>
            <person name="Zeng Q."/>
            <person name="Gargeya S."/>
            <person name="Fitzgerald M."/>
            <person name="Haas B."/>
            <person name="Abouelleil A."/>
            <person name="Alvarado L."/>
            <person name="Arachchi H.M."/>
            <person name="Berlin A."/>
            <person name="Brown A."/>
            <person name="Chapman S.B."/>
            <person name="Chen Z."/>
            <person name="Dunbar C."/>
            <person name="Freedman E."/>
            <person name="Gearin G."/>
            <person name="Gellesch M."/>
            <person name="Goldberg J."/>
            <person name="Griggs A."/>
            <person name="Gujja S."/>
            <person name="Heilman E."/>
            <person name="Heiman D."/>
            <person name="Howarth C."/>
            <person name="Larson L."/>
            <person name="Lui A."/>
            <person name="MacDonald P.J.P."/>
            <person name="Mehta T."/>
            <person name="Montmayeur A."/>
            <person name="Murphy C."/>
            <person name="Neiman D."/>
            <person name="Pearson M."/>
            <person name="Priest M."/>
            <person name="Roberts A."/>
            <person name="Saif S."/>
            <person name="Shea T."/>
            <person name="Shenoy N."/>
            <person name="Sisk P."/>
            <person name="Stolte C."/>
            <person name="Sykes S."/>
            <person name="White J."/>
            <person name="Yandava C."/>
            <person name="Wortman J."/>
            <person name="Nusbaum C."/>
            <person name="Birren B."/>
        </authorList>
    </citation>
    <scope>NUCLEOTIDE SEQUENCE</scope>
    <source>
        <strain evidence="2">P1A1 Lamole</strain>
    </source>
</reference>
<feature type="region of interest" description="Disordered" evidence="1">
    <location>
        <begin position="30"/>
        <end position="52"/>
    </location>
</feature>
<reference evidence="4" key="1">
    <citation type="submission" date="2010-11" db="EMBL/GenBank/DDBJ databases">
        <title>The genome sequence of Microbotryum violaceum strain p1A1 Lamole.</title>
        <authorList>
            <person name="Cuomo C."/>
            <person name="Perlin M."/>
            <person name="Young S.K."/>
            <person name="Zeng Q."/>
            <person name="Gargeya S."/>
            <person name="Alvarado L."/>
            <person name="Berlin A."/>
            <person name="Chapman S.B."/>
            <person name="Chen Z."/>
            <person name="Freedman E."/>
            <person name="Gellesch M."/>
            <person name="Goldberg J."/>
            <person name="Griggs A."/>
            <person name="Gujja S."/>
            <person name="Heilman E."/>
            <person name="Heiman D."/>
            <person name="Howarth C."/>
            <person name="Mehta T."/>
            <person name="Neiman D."/>
            <person name="Pearson M."/>
            <person name="Roberts A."/>
            <person name="Saif S."/>
            <person name="Shea T."/>
            <person name="Shenoy N."/>
            <person name="Sisk P."/>
            <person name="Stolte C."/>
            <person name="Sykes S."/>
            <person name="White J."/>
            <person name="Yandava C."/>
            <person name="Haas B."/>
            <person name="Nusbaum C."/>
            <person name="Birren B."/>
        </authorList>
    </citation>
    <scope>NUCLEOTIDE SEQUENCE [LARGE SCALE GENOMIC DNA]</scope>
    <source>
        <strain evidence="4">p1A1 Lamole</strain>
    </source>
</reference>
<feature type="compositionally biased region" description="Basic and acidic residues" evidence="1">
    <location>
        <begin position="35"/>
        <end position="52"/>
    </location>
</feature>
<evidence type="ECO:0000256" key="1">
    <source>
        <dbReference type="SAM" id="MobiDB-lite"/>
    </source>
</evidence>
<organism evidence="2">
    <name type="scientific">Microbotryum lychnidis-dioicae (strain p1A1 Lamole / MvSl-1064)</name>
    <name type="common">Anther smut fungus</name>
    <dbReference type="NCBI Taxonomy" id="683840"/>
    <lineage>
        <taxon>Eukaryota</taxon>
        <taxon>Fungi</taxon>
        <taxon>Dikarya</taxon>
        <taxon>Basidiomycota</taxon>
        <taxon>Pucciniomycotina</taxon>
        <taxon>Microbotryomycetes</taxon>
        <taxon>Microbotryales</taxon>
        <taxon>Microbotryaceae</taxon>
        <taxon>Microbotryum</taxon>
    </lineage>
</organism>
<evidence type="ECO:0000313" key="2">
    <source>
        <dbReference type="EMBL" id="KDE02142.1"/>
    </source>
</evidence>
<name>U5HJW0_USTV1</name>
<protein>
    <submittedName>
        <fullName evidence="2 3">Uncharacterized protein</fullName>
    </submittedName>
</protein>
<evidence type="ECO:0000313" key="3">
    <source>
        <dbReference type="EnsemblFungi" id="MVLG_07286T0"/>
    </source>
</evidence>
<dbReference type="EnsemblFungi" id="MVLG_07286T0">
    <property type="protein sequence ID" value="MVLG_07286T0"/>
    <property type="gene ID" value="MVLG_07286"/>
</dbReference>
<dbReference type="AlphaFoldDB" id="U5HJW0"/>
<dbReference type="EMBL" id="GL542237">
    <property type="protein sequence ID" value="KDE02142.1"/>
    <property type="molecule type" value="Genomic_DNA"/>
</dbReference>